<sequence>MRKLWFSLSLAVVFVFAASASYIYFVLAEGAPEVDKPYKAATEIAARSPQVAADMRVTRREIYTCGYTAEEALDNGGEFRGLTFDQLAKEGWQVAQTGEKELEIVRQVDGICPIEQEKRLLVDSGRGLAVYRGTAEHRGDLLLEMPVDMSELPPTLAEALAGGGYQLESQAELDELLESLDELIAVPETE</sequence>
<dbReference type="AlphaFoldDB" id="A0A9D1KYX4"/>
<reference evidence="1" key="2">
    <citation type="journal article" date="2021" name="PeerJ">
        <title>Extensive microbial diversity within the chicken gut microbiome revealed by metagenomics and culture.</title>
        <authorList>
            <person name="Gilroy R."/>
            <person name="Ravi A."/>
            <person name="Getino M."/>
            <person name="Pursley I."/>
            <person name="Horton D.L."/>
            <person name="Alikhan N.F."/>
            <person name="Baker D."/>
            <person name="Gharbi K."/>
            <person name="Hall N."/>
            <person name="Watson M."/>
            <person name="Adriaenssens E.M."/>
            <person name="Foster-Nyarko E."/>
            <person name="Jarju S."/>
            <person name="Secka A."/>
            <person name="Antonio M."/>
            <person name="Oren A."/>
            <person name="Chaudhuri R.R."/>
            <person name="La Ragione R."/>
            <person name="Hildebrand F."/>
            <person name="Pallen M.J."/>
        </authorList>
    </citation>
    <scope>NUCLEOTIDE SEQUENCE</scope>
    <source>
        <strain evidence="1">2830</strain>
    </source>
</reference>
<evidence type="ECO:0000313" key="1">
    <source>
        <dbReference type="EMBL" id="HIU10005.1"/>
    </source>
</evidence>
<dbReference type="EMBL" id="DVMH01000012">
    <property type="protein sequence ID" value="HIU10005.1"/>
    <property type="molecule type" value="Genomic_DNA"/>
</dbReference>
<proteinExistence type="predicted"/>
<evidence type="ECO:0008006" key="3">
    <source>
        <dbReference type="Google" id="ProtNLM"/>
    </source>
</evidence>
<name>A0A9D1KYX4_9FIRM</name>
<evidence type="ECO:0000313" key="2">
    <source>
        <dbReference type="Proteomes" id="UP000824124"/>
    </source>
</evidence>
<gene>
    <name evidence="1" type="ORF">IAB00_01935</name>
</gene>
<accession>A0A9D1KYX4</accession>
<reference evidence="1" key="1">
    <citation type="submission" date="2020-10" db="EMBL/GenBank/DDBJ databases">
        <authorList>
            <person name="Gilroy R."/>
        </authorList>
    </citation>
    <scope>NUCLEOTIDE SEQUENCE</scope>
    <source>
        <strain evidence="1">2830</strain>
    </source>
</reference>
<protein>
    <recommendedName>
        <fullName evidence="3">Bypass of forespore C C-terminal domain-containing protein</fullName>
    </recommendedName>
</protein>
<comment type="caution">
    <text evidence="1">The sequence shown here is derived from an EMBL/GenBank/DDBJ whole genome shotgun (WGS) entry which is preliminary data.</text>
</comment>
<dbReference type="Proteomes" id="UP000824124">
    <property type="component" value="Unassembled WGS sequence"/>
</dbReference>
<organism evidence="1 2">
    <name type="scientific">Candidatus Avidehalobacter gallistercoris</name>
    <dbReference type="NCBI Taxonomy" id="2840694"/>
    <lineage>
        <taxon>Bacteria</taxon>
        <taxon>Bacillati</taxon>
        <taxon>Bacillota</taxon>
        <taxon>Clostridia</taxon>
        <taxon>Eubacteriales</taxon>
        <taxon>Peptococcaceae</taxon>
        <taxon>Peptococcaceae incertae sedis</taxon>
        <taxon>Candidatus Avidehalobacter</taxon>
    </lineage>
</organism>